<evidence type="ECO:0000313" key="1">
    <source>
        <dbReference type="EMBL" id="KAF5329389.1"/>
    </source>
</evidence>
<evidence type="ECO:0000313" key="2">
    <source>
        <dbReference type="Proteomes" id="UP000567179"/>
    </source>
</evidence>
<name>A0A8H5BTS0_9AGAR</name>
<organism evidence="1 2">
    <name type="scientific">Psilocybe cf. subviscida</name>
    <dbReference type="NCBI Taxonomy" id="2480587"/>
    <lineage>
        <taxon>Eukaryota</taxon>
        <taxon>Fungi</taxon>
        <taxon>Dikarya</taxon>
        <taxon>Basidiomycota</taxon>
        <taxon>Agaricomycotina</taxon>
        <taxon>Agaricomycetes</taxon>
        <taxon>Agaricomycetidae</taxon>
        <taxon>Agaricales</taxon>
        <taxon>Agaricineae</taxon>
        <taxon>Strophariaceae</taxon>
        <taxon>Psilocybe</taxon>
    </lineage>
</organism>
<reference evidence="1 2" key="1">
    <citation type="journal article" date="2020" name="ISME J.">
        <title>Uncovering the hidden diversity of litter-decomposition mechanisms in mushroom-forming fungi.</title>
        <authorList>
            <person name="Floudas D."/>
            <person name="Bentzer J."/>
            <person name="Ahren D."/>
            <person name="Johansson T."/>
            <person name="Persson P."/>
            <person name="Tunlid A."/>
        </authorList>
    </citation>
    <scope>NUCLEOTIDE SEQUENCE [LARGE SCALE GENOMIC DNA]</scope>
    <source>
        <strain evidence="1 2">CBS 101986</strain>
    </source>
</reference>
<dbReference type="Proteomes" id="UP000567179">
    <property type="component" value="Unassembled WGS sequence"/>
</dbReference>
<gene>
    <name evidence="1" type="ORF">D9619_008956</name>
</gene>
<keyword evidence="2" id="KW-1185">Reference proteome</keyword>
<sequence length="103" mass="11382">MINSSSSTHTLFLATTPALCPVSTSFLMRGEYVTINDSGHYDLRGQALIDSSTRRYVANAVVSDETVGQKSLRGFVVELVGPRSPRSTKNESRPDDFLLFHFL</sequence>
<accession>A0A8H5BTS0</accession>
<comment type="caution">
    <text evidence="1">The sequence shown here is derived from an EMBL/GenBank/DDBJ whole genome shotgun (WGS) entry which is preliminary data.</text>
</comment>
<dbReference type="AlphaFoldDB" id="A0A8H5BTS0"/>
<protein>
    <submittedName>
        <fullName evidence="1">Uncharacterized protein</fullName>
    </submittedName>
</protein>
<proteinExistence type="predicted"/>
<dbReference type="EMBL" id="JAACJJ010000002">
    <property type="protein sequence ID" value="KAF5329389.1"/>
    <property type="molecule type" value="Genomic_DNA"/>
</dbReference>